<dbReference type="InterPro" id="IPR013968">
    <property type="entry name" value="PKS_KR"/>
</dbReference>
<reference evidence="14 15" key="2">
    <citation type="submission" date="2017-09" db="EMBL/GenBank/DDBJ databases">
        <title>Polyketide synthases of a Diaporthe helianthi virulent isolate.</title>
        <authorList>
            <person name="Baroncelli R."/>
        </authorList>
    </citation>
    <scope>NUCLEOTIDE SEQUENCE [LARGE SCALE GENOMIC DNA]</scope>
    <source>
        <strain evidence="14 15">7/96</strain>
    </source>
</reference>
<dbReference type="InterPro" id="IPR020806">
    <property type="entry name" value="PKS_PP-bd"/>
</dbReference>
<dbReference type="SUPFAM" id="SSF51735">
    <property type="entry name" value="NAD(P)-binding Rossmann-fold domains"/>
    <property type="match status" value="2"/>
</dbReference>
<sequence length="2635" mass="288815">MAPITVTEPPHSDAPEPIAIIGMGCRWPGDSETPSELWDYLESKSNSYSKFPKDRINGDAFFHTDGNRPGSFKTEGGCFLKSDVRQFDASFFGIHPKEVLTLDPAQRKFLEVVYEAFESAGVPLRDLSGSNTGTFVGNFNYDHQLMHYRDPENALPYSVTGSGITILSNRINYLFNLKGPSMTLDTACSSSMYALHLACSAIQSGDCDSAVVGGTNLILTPECQIFSSVLGAVSPTSVCHTFDSRADGYARADGIGALYIKRLSRAVADGDPIRAVIRGTAFNANGRTGGITHPSPDGQEACIRRAYERAGGLDMSLTGYFECHGTGTPVGDPIEVSALGRIFADGKTAANPLLIGSVKSNMGHSEPSSGIAGVMKAVLAIERGVIPPTIGIETLNPNIDLKDGRLKIVTESTPWPDLPVRRASVNSFGYGGSNAHVILESAETLLPGYRSTHQTSKETSGLKALANRTGLTHQPPRGYITSKATPRGVTNGNTNGHVNGGTSEDGVEGHLVNGTKSPPSLTSKTQFLLPFSAHDENTLRANYGALAKSFNQWNPQDVAYTLSVRRSLFHQRAFVIANTTMEACALTKEPPSAVKVPATASPTVGFVLTGQGAQWPRMGARLMAEYPSCLATVRRLDRHLDDLDEAVSRDWSIEEVLEQEPERSLIHQAEITQPLVTALQIMLINLLAKWEVLPRAVIGHSSGEIAAGYAAGLLTEQEAMIAAYLRGQAISENKAPGLMMAVGGHLSDIQPLVHDFDSKVTIACHNSPESHTLSGDAESILSLKAALDENKVFCRILQTSNNAYHSDHMRALGPRYQRDLDLHMPKKTTANSLKQGLKARPSQAVFFSSVFGQAAPWSILGSKYWRQNLESPVLFHQGVSEMLKKCPVDILIEVGPHGALQGPLRQLSKTMSDGVKFPTYYSAITRGRDNVTDVLTLAGNLFTYGYDINLGRVNATESRGGNQYELAKVITDLPRYQWQYPSDVLLYENRYTREWRLRMHPRHDILGSRLPGTNRLEPMWRNKLSVKNVPWLADHRIGKDIVFPSTGYLSMVLEAATQLVELEGLEAGSIECYDIQNVSLSRALMIPEDDFGVETLLTLRPASINATSRHKWLFDFVLTSVATENDVDSFTENCRGQVQVDLEQYGTYVELQPMKCPRLTLADFPESEVMKSVRESLSKKTINAGQWYESFASVGLCYGPMFQGLSNVFSLQQRNTTQARVGLEPTAKAMKGESRYLLHPATLDASLQLSILSAHDSKATKFKRAFMPTAFESVKVWPRATEYARGFPTAEAYAKGTLKGVRGLSSDIVLLGGPRNQRMLEATNIFLTAADQTAPKLIEDPAPYTRIVWKPEFDHLTSDMLAKMYPPLVLSDDAVIPSLNHLALHQLIHFRETHRDIFAQGSDQPHLQRLLDWTTDKLSSAENNPDSPASSIVRYDAGYRAEEIERLSRKLKGLSSEARLMCHLYENLPAIYSGEKSGIQVALQDNLLLDNYETGQVYREGNRRLAETVALYAHQNPGLRILEVGAGTGSATNQILPALKGESIWRQYSEYRFTDTTPSFLAGAEERFSSFGGMTFGTFDMEASAESQGYQGDYDLVVASNVIHATSDIRSTLINVRNALKPGGKMILLELTQSQLSAGLVLGTFSDFWKADNDPSYPRYDGPFLSKSLWQTVLPDAGFSGLDFYLDDYSGANISTTVICASAAQPLSSIPRQPAPQQQQQQQDGITLVYRSEPAQFMQQLADCITETYGVPADLTSLAEIETVAHSRFIFLLETEGPFFLDVKESEWKLLQSALSRSKSSLWLTVGDLLSGNEPLYAMVSGLARGMRTENSSLRFSILDLERTPNAADLELFRLIGQLESRVADTSRAHDDTEFRYKNGILHMSRLVADDALCEEAKGTAHPDNALVKVPLRDFKSTPLQLAIEKPGVLSTVYFKQDHEFSKPIAADEVEIEVKYAGVNNKDIAVLTGRHHSDSLSDECSGIITRVGSDVKNLAVGDSVYCQSFSRFGNFVREKAAFCQRLEGGDTLEGTATLPIAFCTAIYGLMDLGRLEKGESVLIQSATGAVGLAALQISHMLGAEIFATVGTEEKKAELLQMGFGIEEDHVFSSRDRFSARRLLEKTSGKGIDVILCSARGELMHDYWRCVATGGRFVEIGRTEVLDNGSLSLGVFGRNATFTSFDLEVLSKTKPQVTARLMTTIQRLKREGHITPLPSRTFDVAEIDAAFMTFTKGTHIGKLLVEYDDESENGISVQQDPFSTKFDPEASYLLVGCLGGLGRSFSNWAVSRGARHLVYLSRSGAVSAEAQDFLAVLAEKGVDARVVKGDVTSLADVEAAVAAAPSLIKGVVQGALTLHDGLFESMSLERFHGTVRPRVVGTLNLDAATRDCPLDFFQLWSSWTVVFGTATQANYLASNAFLDAFARHRRARGLPCTSLALSQVLGIGIVSYIPEYQQAMLRNGFYGNDEDEFLQYCEKGLLPAADEQAVADTDPTFKYDPQTVGHLLVGIEPAGLRNVARKYPLSDMAWYHDPRFQNIIQATDILSSQAGTQDKQDVAAEEGTALDRVKGKLSRLLYIPIDEVDPDKAINHYGIDSMVAAELRNWFMSSFGKEVSMLKLLSENMTLQKLAEEATNAADE</sequence>
<dbReference type="CDD" id="cd00833">
    <property type="entry name" value="PKS"/>
    <property type="match status" value="1"/>
</dbReference>
<dbReference type="PANTHER" id="PTHR43775">
    <property type="entry name" value="FATTY ACID SYNTHASE"/>
    <property type="match status" value="1"/>
</dbReference>
<keyword evidence="15" id="KW-1185">Reference proteome</keyword>
<keyword evidence="6" id="KW-0511">Multifunctional enzyme</keyword>
<dbReference type="GO" id="GO:0006633">
    <property type="term" value="P:fatty acid biosynthetic process"/>
    <property type="evidence" value="ECO:0007669"/>
    <property type="project" value="InterPro"/>
</dbReference>
<dbReference type="SUPFAM" id="SSF52151">
    <property type="entry name" value="FabD/lysophospholipase-like"/>
    <property type="match status" value="1"/>
</dbReference>
<keyword evidence="3" id="KW-0808">Transferase</keyword>
<feature type="domain" description="Ketosynthase family 3 (KS3)" evidence="11">
    <location>
        <begin position="15"/>
        <end position="441"/>
    </location>
</feature>
<reference evidence="13" key="1">
    <citation type="submission" date="2015-04" db="EMBL/GenBank/DDBJ databases">
        <title>Dhpks1, a gene encoding a polyketide synthase of the phytopathogenic fungus Diaporthe helianthi is required to trigger sunflower stem canker toxin-mediated disease.</title>
        <authorList>
            <person name="Maimone Mancarello A.B."/>
            <person name="Pane C."/>
            <person name="Ruocco M."/>
            <person name="Cacciola S.O."/>
            <person name="Firrao G."/>
            <person name="Magnano Di San Lio G."/>
            <person name="Baroncelli R."/>
            <person name="Vannacci G."/>
            <person name="Vergara M."/>
            <person name="Scala F."/>
        </authorList>
    </citation>
    <scope>NUCLEOTIDE SEQUENCE</scope>
    <source>
        <strain evidence="13">7/96</strain>
    </source>
</reference>
<dbReference type="SMART" id="SM00826">
    <property type="entry name" value="PKS_DH"/>
    <property type="match status" value="1"/>
</dbReference>
<dbReference type="InterPro" id="IPR009081">
    <property type="entry name" value="PP-bd_ACP"/>
</dbReference>
<dbReference type="Pfam" id="PF08659">
    <property type="entry name" value="KR"/>
    <property type="match status" value="1"/>
</dbReference>
<dbReference type="Pfam" id="PF00109">
    <property type="entry name" value="ketoacyl-synt"/>
    <property type="match status" value="1"/>
</dbReference>
<dbReference type="InterPro" id="IPR042104">
    <property type="entry name" value="PKS_dehydratase_sf"/>
</dbReference>
<dbReference type="Pfam" id="PF14765">
    <property type="entry name" value="PS-DH"/>
    <property type="match status" value="1"/>
</dbReference>
<dbReference type="Pfam" id="PF00550">
    <property type="entry name" value="PP-binding"/>
    <property type="match status" value="1"/>
</dbReference>
<dbReference type="PROSITE" id="PS52004">
    <property type="entry name" value="KS3_2"/>
    <property type="match status" value="1"/>
</dbReference>
<feature type="domain" description="PKS/mFAS DH" evidence="12">
    <location>
        <begin position="1003"/>
        <end position="1336"/>
    </location>
</feature>
<dbReference type="InterPro" id="IPR050091">
    <property type="entry name" value="PKS_NRPS_Biosynth_Enz"/>
</dbReference>
<keyword evidence="5" id="KW-0560">Oxidoreductase</keyword>
<dbReference type="PANTHER" id="PTHR43775:SF50">
    <property type="entry name" value="HIGHLY REDUCING POLYKETIDE SYNTHASE SRDA"/>
    <property type="match status" value="1"/>
</dbReference>
<dbReference type="PROSITE" id="PS50075">
    <property type="entry name" value="CARRIER"/>
    <property type="match status" value="1"/>
</dbReference>
<organism evidence="14 15">
    <name type="scientific">Diaporthe helianthi</name>
    <dbReference type="NCBI Taxonomy" id="158607"/>
    <lineage>
        <taxon>Eukaryota</taxon>
        <taxon>Fungi</taxon>
        <taxon>Dikarya</taxon>
        <taxon>Ascomycota</taxon>
        <taxon>Pezizomycotina</taxon>
        <taxon>Sordariomycetes</taxon>
        <taxon>Sordariomycetidae</taxon>
        <taxon>Diaporthales</taxon>
        <taxon>Diaporthaceae</taxon>
        <taxon>Diaporthe</taxon>
    </lineage>
</organism>
<dbReference type="PROSITE" id="PS00606">
    <property type="entry name" value="KS3_1"/>
    <property type="match status" value="1"/>
</dbReference>
<name>A0A1C1WZH7_DIAHE</name>
<feature type="active site" description="Proton donor; for dehydratase activity" evidence="8">
    <location>
        <position position="1244"/>
    </location>
</feature>
<feature type="active site" description="Proton acceptor; for dehydratase activity" evidence="8">
    <location>
        <position position="1035"/>
    </location>
</feature>
<evidence type="ECO:0000313" key="14">
    <source>
        <dbReference type="EMBL" id="POS74346.1"/>
    </source>
</evidence>
<evidence type="ECO:0000313" key="13">
    <source>
        <dbReference type="EMBL" id="ALP31898.1"/>
    </source>
</evidence>
<dbReference type="InterPro" id="IPR018201">
    <property type="entry name" value="Ketoacyl_synth_AS"/>
</dbReference>
<dbReference type="EMBL" id="MAVT02000645">
    <property type="protein sequence ID" value="POS74346.1"/>
    <property type="molecule type" value="Genomic_DNA"/>
</dbReference>
<dbReference type="SUPFAM" id="SSF50129">
    <property type="entry name" value="GroES-like"/>
    <property type="match status" value="1"/>
</dbReference>
<dbReference type="InterPro" id="IPR016036">
    <property type="entry name" value="Malonyl_transacylase_ACP-bd"/>
</dbReference>
<protein>
    <submittedName>
        <fullName evidence="13">Polyketide synthase 2</fullName>
    </submittedName>
    <submittedName>
        <fullName evidence="14">Polyketide synthase-5</fullName>
    </submittedName>
</protein>
<dbReference type="InterPro" id="IPR016035">
    <property type="entry name" value="Acyl_Trfase/lysoPLipase"/>
</dbReference>
<evidence type="ECO:0000256" key="5">
    <source>
        <dbReference type="ARBA" id="ARBA00023002"/>
    </source>
</evidence>
<proteinExistence type="predicted"/>
<dbReference type="EMBL" id="KR153184">
    <property type="protein sequence ID" value="ALP31898.1"/>
    <property type="molecule type" value="Genomic_DNA"/>
</dbReference>
<dbReference type="InterPro" id="IPR020843">
    <property type="entry name" value="ER"/>
</dbReference>
<dbReference type="SUPFAM" id="SSF53335">
    <property type="entry name" value="S-adenosyl-L-methionine-dependent methyltransferases"/>
    <property type="match status" value="1"/>
</dbReference>
<evidence type="ECO:0000256" key="4">
    <source>
        <dbReference type="ARBA" id="ARBA00022857"/>
    </source>
</evidence>
<dbReference type="SMART" id="SM00822">
    <property type="entry name" value="PKS_KR"/>
    <property type="match status" value="1"/>
</dbReference>
<dbReference type="Gene3D" id="3.40.50.150">
    <property type="entry name" value="Vaccinia Virus protein VP39"/>
    <property type="match status" value="1"/>
</dbReference>
<feature type="domain" description="Carrier" evidence="10">
    <location>
        <begin position="2551"/>
        <end position="2633"/>
    </location>
</feature>
<evidence type="ECO:0000256" key="2">
    <source>
        <dbReference type="ARBA" id="ARBA00022553"/>
    </source>
</evidence>
<dbReference type="InterPro" id="IPR014031">
    <property type="entry name" value="Ketoacyl_synth_C"/>
</dbReference>
<evidence type="ECO:0000259" key="11">
    <source>
        <dbReference type="PROSITE" id="PS52004"/>
    </source>
</evidence>
<dbReference type="SMART" id="SM00827">
    <property type="entry name" value="PKS_AT"/>
    <property type="match status" value="1"/>
</dbReference>
<dbReference type="CDD" id="cd05195">
    <property type="entry name" value="enoyl_red"/>
    <property type="match status" value="1"/>
</dbReference>
<feature type="region of interest" description="Disordered" evidence="9">
    <location>
        <begin position="469"/>
        <end position="502"/>
    </location>
</feature>
<dbReference type="GO" id="GO:0008168">
    <property type="term" value="F:methyltransferase activity"/>
    <property type="evidence" value="ECO:0007669"/>
    <property type="project" value="UniProtKB-KW"/>
</dbReference>
<keyword evidence="2" id="KW-0597">Phosphoprotein</keyword>
<dbReference type="Pfam" id="PF23114">
    <property type="entry name" value="NAD-bd_HRPKS_sdrA"/>
    <property type="match status" value="1"/>
</dbReference>
<gene>
    <name evidence="13" type="primary">PKS2</name>
    <name evidence="14" type="ORF">DHEL01_v207260</name>
</gene>
<dbReference type="SMART" id="SM00823">
    <property type="entry name" value="PKS_PP"/>
    <property type="match status" value="1"/>
</dbReference>
<keyword evidence="7" id="KW-0012">Acyltransferase</keyword>
<dbReference type="InterPro" id="IPR036736">
    <property type="entry name" value="ACP-like_sf"/>
</dbReference>
<dbReference type="InterPro" id="IPR057326">
    <property type="entry name" value="KR_dom"/>
</dbReference>
<keyword evidence="4" id="KW-0521">NADP</keyword>
<dbReference type="GO" id="GO:0032259">
    <property type="term" value="P:methylation"/>
    <property type="evidence" value="ECO:0007669"/>
    <property type="project" value="UniProtKB-KW"/>
</dbReference>
<dbReference type="InterPro" id="IPR014030">
    <property type="entry name" value="Ketoacyl_synth_N"/>
</dbReference>
<dbReference type="STRING" id="158607.A0A1C1WZH7"/>
<accession>A0A1C1WZH7</accession>
<dbReference type="InterPro" id="IPR056501">
    <property type="entry name" value="NAD-bd_HRPKS_sdrA"/>
</dbReference>
<evidence type="ECO:0000256" key="9">
    <source>
        <dbReference type="SAM" id="MobiDB-lite"/>
    </source>
</evidence>
<dbReference type="Pfam" id="PF21089">
    <property type="entry name" value="PKS_DH_N"/>
    <property type="match status" value="1"/>
</dbReference>
<dbReference type="Pfam" id="PF16197">
    <property type="entry name" value="KAsynt_C_assoc"/>
    <property type="match status" value="1"/>
</dbReference>
<dbReference type="InterPro" id="IPR011032">
    <property type="entry name" value="GroES-like_sf"/>
</dbReference>
<dbReference type="PROSITE" id="PS52019">
    <property type="entry name" value="PKS_MFAS_DH"/>
    <property type="match status" value="1"/>
</dbReference>
<dbReference type="SUPFAM" id="SSF53901">
    <property type="entry name" value="Thiolase-like"/>
    <property type="match status" value="1"/>
</dbReference>
<dbReference type="Gene3D" id="3.30.70.3290">
    <property type="match status" value="1"/>
</dbReference>
<feature type="compositionally biased region" description="Low complexity" evidence="9">
    <location>
        <begin position="488"/>
        <end position="502"/>
    </location>
</feature>
<dbReference type="SMART" id="SM00829">
    <property type="entry name" value="PKS_ER"/>
    <property type="match status" value="1"/>
</dbReference>
<dbReference type="OrthoDB" id="329835at2759"/>
<dbReference type="InterPro" id="IPR016039">
    <property type="entry name" value="Thiolase-like"/>
</dbReference>
<dbReference type="Pfam" id="PF22621">
    <property type="entry name" value="CurL-like_PKS_C"/>
    <property type="match status" value="1"/>
</dbReference>
<dbReference type="Gene3D" id="3.10.129.110">
    <property type="entry name" value="Polyketide synthase dehydratase"/>
    <property type="match status" value="1"/>
</dbReference>
<dbReference type="InterPro" id="IPR014043">
    <property type="entry name" value="Acyl_transferase_dom"/>
</dbReference>
<dbReference type="InterPro" id="IPR013217">
    <property type="entry name" value="Methyltransf_12"/>
</dbReference>
<feature type="region of interest" description="N-terminal hotdog fold" evidence="8">
    <location>
        <begin position="1003"/>
        <end position="1145"/>
    </location>
</feature>
<dbReference type="InterPro" id="IPR049552">
    <property type="entry name" value="PKS_DH_N"/>
</dbReference>
<dbReference type="InterPro" id="IPR049900">
    <property type="entry name" value="PKS_mFAS_DH"/>
</dbReference>
<dbReference type="GO" id="GO:0004315">
    <property type="term" value="F:3-oxoacyl-[acyl-carrier-protein] synthase activity"/>
    <property type="evidence" value="ECO:0007669"/>
    <property type="project" value="InterPro"/>
</dbReference>
<dbReference type="InterPro" id="IPR020807">
    <property type="entry name" value="PKS_DH"/>
</dbReference>
<dbReference type="Pfam" id="PF08242">
    <property type="entry name" value="Methyltransf_12"/>
    <property type="match status" value="1"/>
</dbReference>
<dbReference type="InterPro" id="IPR029063">
    <property type="entry name" value="SAM-dependent_MTases_sf"/>
</dbReference>
<dbReference type="SMART" id="SM00825">
    <property type="entry name" value="PKS_KS"/>
    <property type="match status" value="1"/>
</dbReference>
<feature type="region of interest" description="C-terminal hotdog fold" evidence="8">
    <location>
        <begin position="1178"/>
        <end position="1336"/>
    </location>
</feature>
<dbReference type="InterPro" id="IPR032821">
    <property type="entry name" value="PKS_assoc"/>
</dbReference>
<dbReference type="GO" id="GO:0016491">
    <property type="term" value="F:oxidoreductase activity"/>
    <property type="evidence" value="ECO:0007669"/>
    <property type="project" value="UniProtKB-KW"/>
</dbReference>
<dbReference type="InterPro" id="IPR036291">
    <property type="entry name" value="NAD(P)-bd_dom_sf"/>
</dbReference>
<evidence type="ECO:0000313" key="15">
    <source>
        <dbReference type="Proteomes" id="UP000094444"/>
    </source>
</evidence>
<dbReference type="SUPFAM" id="SSF55048">
    <property type="entry name" value="Probable ACP-binding domain of malonyl-CoA ACP transacylase"/>
    <property type="match status" value="1"/>
</dbReference>
<evidence type="ECO:0000256" key="6">
    <source>
        <dbReference type="ARBA" id="ARBA00023268"/>
    </source>
</evidence>
<dbReference type="Pfam" id="PF13602">
    <property type="entry name" value="ADH_zinc_N_2"/>
    <property type="match status" value="1"/>
</dbReference>
<dbReference type="InterPro" id="IPR020841">
    <property type="entry name" value="PKS_Beta-ketoAc_synthase_dom"/>
</dbReference>
<dbReference type="InterPro" id="IPR001227">
    <property type="entry name" value="Ac_transferase_dom_sf"/>
</dbReference>
<dbReference type="Gene3D" id="3.40.366.10">
    <property type="entry name" value="Malonyl-Coenzyme A Acyl Carrier Protein, domain 2"/>
    <property type="match status" value="1"/>
</dbReference>
<dbReference type="Pfam" id="PF08240">
    <property type="entry name" value="ADH_N"/>
    <property type="match status" value="1"/>
</dbReference>
<dbReference type="CDD" id="cd02440">
    <property type="entry name" value="AdoMet_MTases"/>
    <property type="match status" value="1"/>
</dbReference>
<dbReference type="Proteomes" id="UP000094444">
    <property type="component" value="Unassembled WGS sequence"/>
</dbReference>
<dbReference type="InterPro" id="IPR049551">
    <property type="entry name" value="PKS_DH_C"/>
</dbReference>
<evidence type="ECO:0000256" key="7">
    <source>
        <dbReference type="ARBA" id="ARBA00023315"/>
    </source>
</evidence>
<dbReference type="Gene3D" id="3.90.180.10">
    <property type="entry name" value="Medium-chain alcohol dehydrogenases, catalytic domain"/>
    <property type="match status" value="1"/>
</dbReference>
<dbReference type="InterPro" id="IPR013154">
    <property type="entry name" value="ADH-like_N"/>
</dbReference>
<evidence type="ECO:0000259" key="10">
    <source>
        <dbReference type="PROSITE" id="PS50075"/>
    </source>
</evidence>
<dbReference type="Pfam" id="PF00698">
    <property type="entry name" value="Acyl_transf_1"/>
    <property type="match status" value="1"/>
</dbReference>
<dbReference type="Gene3D" id="1.10.1200.10">
    <property type="entry name" value="ACP-like"/>
    <property type="match status" value="1"/>
</dbReference>
<keyword evidence="1" id="KW-0596">Phosphopantetheine</keyword>
<dbReference type="Pfam" id="PF02801">
    <property type="entry name" value="Ketoacyl-synt_C"/>
    <property type="match status" value="1"/>
</dbReference>
<evidence type="ECO:0000256" key="1">
    <source>
        <dbReference type="ARBA" id="ARBA00022450"/>
    </source>
</evidence>
<dbReference type="InterPro" id="IPR006162">
    <property type="entry name" value="Ppantetheine_attach_site"/>
</dbReference>
<dbReference type="GO" id="GO:0030639">
    <property type="term" value="P:polyketide biosynthetic process"/>
    <property type="evidence" value="ECO:0007669"/>
    <property type="project" value="UniProtKB-ARBA"/>
</dbReference>
<evidence type="ECO:0000256" key="3">
    <source>
        <dbReference type="ARBA" id="ARBA00022679"/>
    </source>
</evidence>
<dbReference type="PROSITE" id="PS00012">
    <property type="entry name" value="PHOSPHOPANTETHEINE"/>
    <property type="match status" value="1"/>
</dbReference>
<dbReference type="GO" id="GO:0004312">
    <property type="term" value="F:fatty acid synthase activity"/>
    <property type="evidence" value="ECO:0007669"/>
    <property type="project" value="TreeGrafter"/>
</dbReference>
<evidence type="ECO:0000256" key="8">
    <source>
        <dbReference type="PROSITE-ProRule" id="PRU01363"/>
    </source>
</evidence>
<dbReference type="GO" id="GO:0031177">
    <property type="term" value="F:phosphopantetheine binding"/>
    <property type="evidence" value="ECO:0007669"/>
    <property type="project" value="InterPro"/>
</dbReference>
<dbReference type="Gene3D" id="3.40.50.720">
    <property type="entry name" value="NAD(P)-binding Rossmann-like Domain"/>
    <property type="match status" value="2"/>
</dbReference>
<dbReference type="SUPFAM" id="SSF47336">
    <property type="entry name" value="ACP-like"/>
    <property type="match status" value="1"/>
</dbReference>
<evidence type="ECO:0000259" key="12">
    <source>
        <dbReference type="PROSITE" id="PS52019"/>
    </source>
</evidence>
<dbReference type="Gene3D" id="3.40.47.10">
    <property type="match status" value="1"/>
</dbReference>